<dbReference type="EMBL" id="JAHZST010000036">
    <property type="protein sequence ID" value="MBW8186681.1"/>
    <property type="molecule type" value="Genomic_DNA"/>
</dbReference>
<dbReference type="PROSITE" id="PS51257">
    <property type="entry name" value="PROKAR_LIPOPROTEIN"/>
    <property type="match status" value="1"/>
</dbReference>
<accession>A0ABS7EAJ7</accession>
<proteinExistence type="predicted"/>
<dbReference type="Proteomes" id="UP001195963">
    <property type="component" value="Unassembled WGS sequence"/>
</dbReference>
<sequence>MKPKRFITLLFVTAALTACNSTTVSNVRAKPQQNIASIAITSDSKYEKGSLKYITIIDSIKDIHKQDYKEQSNKLKQGTYRIDFNYKISTNNIKTEKGSSSLSFFAQKGRKYAINPIATPTGQIVWSTIDNFDNVQINVAPSIKLKPTLKPLVMIMPEYPIAAIKKGVTSYCKLSFDLKNTKTGSKPTNIQVKSCAHQEIFLADSISNLKRWTYSPIEKVMRSNKPTEGLEATFEYNF</sequence>
<protein>
    <submittedName>
        <fullName evidence="1">Energy transducer TonB</fullName>
    </submittedName>
</protein>
<name>A0ABS7EAJ7_9GAMM</name>
<organism evidence="1 2">
    <name type="scientific">Shewanella nanhaiensis</name>
    <dbReference type="NCBI Taxonomy" id="2864872"/>
    <lineage>
        <taxon>Bacteria</taxon>
        <taxon>Pseudomonadati</taxon>
        <taxon>Pseudomonadota</taxon>
        <taxon>Gammaproteobacteria</taxon>
        <taxon>Alteromonadales</taxon>
        <taxon>Shewanellaceae</taxon>
        <taxon>Shewanella</taxon>
    </lineage>
</organism>
<comment type="caution">
    <text evidence="1">The sequence shown here is derived from an EMBL/GenBank/DDBJ whole genome shotgun (WGS) entry which is preliminary data.</text>
</comment>
<reference evidence="1 2" key="1">
    <citation type="submission" date="2021-07" db="EMBL/GenBank/DDBJ databases">
        <title>Shewanella sp. nov, isolated from SCS.</title>
        <authorList>
            <person name="Cao W.R."/>
        </authorList>
    </citation>
    <scope>NUCLEOTIDE SEQUENCE [LARGE SCALE GENOMIC DNA]</scope>
    <source>
        <strain evidence="1 2">NR704-98</strain>
    </source>
</reference>
<evidence type="ECO:0000313" key="1">
    <source>
        <dbReference type="EMBL" id="MBW8186681.1"/>
    </source>
</evidence>
<evidence type="ECO:0000313" key="2">
    <source>
        <dbReference type="Proteomes" id="UP001195963"/>
    </source>
</evidence>
<gene>
    <name evidence="1" type="ORF">K0625_24030</name>
</gene>
<dbReference type="RefSeq" id="WP_220111883.1">
    <property type="nucleotide sequence ID" value="NZ_JAHZST010000036.1"/>
</dbReference>
<dbReference type="Gene3D" id="3.30.1150.10">
    <property type="match status" value="1"/>
</dbReference>
<keyword evidence="2" id="KW-1185">Reference proteome</keyword>